<evidence type="ECO:0000313" key="2">
    <source>
        <dbReference type="EMBL" id="CAD9158261.1"/>
    </source>
</evidence>
<name>A0A7S1WAY4_ALECA</name>
<feature type="compositionally biased region" description="Low complexity" evidence="1">
    <location>
        <begin position="34"/>
        <end position="45"/>
    </location>
</feature>
<dbReference type="EMBL" id="HBGE01058465">
    <property type="protein sequence ID" value="CAD9158261.1"/>
    <property type="molecule type" value="Transcribed_RNA"/>
</dbReference>
<accession>A0A7S1WAY4</accession>
<sequence length="273" mass="28959">MGVRKPPPAAAGRRQSAVSKGTLCPTCGRPGWVSSSPSAGARPAGKQGLDSSEDSPSSPSKTSQDLKPRKPRLPVTPTERRRSLQQRHSVVLQEIKDIAEKADKGIGGDDTGLSSASEAGGIFSEAEAKEFSDVDEIEGSTKEAVFAPLKLTELVNSGWPGFFHEGGGTFITAQSARDKKLLKRYWRHEVATGGVSNRDAETIVRGRRDSAVETPPLQGPDVEDMEISGTSAPSRPSQEREPREPKEPADAAAAKSARRARVVAPTDGPSGTR</sequence>
<feature type="compositionally biased region" description="Basic and acidic residues" evidence="1">
    <location>
        <begin position="201"/>
        <end position="211"/>
    </location>
</feature>
<dbReference type="AlphaFoldDB" id="A0A7S1WAY4"/>
<feature type="compositionally biased region" description="Basic and acidic residues" evidence="1">
    <location>
        <begin position="237"/>
        <end position="249"/>
    </location>
</feature>
<feature type="region of interest" description="Disordered" evidence="1">
    <location>
        <begin position="201"/>
        <end position="273"/>
    </location>
</feature>
<gene>
    <name evidence="2" type="ORF">ACAT0790_LOCUS35162</name>
</gene>
<organism evidence="2">
    <name type="scientific">Alexandrium catenella</name>
    <name type="common">Red tide dinoflagellate</name>
    <name type="synonym">Gonyaulax catenella</name>
    <dbReference type="NCBI Taxonomy" id="2925"/>
    <lineage>
        <taxon>Eukaryota</taxon>
        <taxon>Sar</taxon>
        <taxon>Alveolata</taxon>
        <taxon>Dinophyceae</taxon>
        <taxon>Gonyaulacales</taxon>
        <taxon>Pyrocystaceae</taxon>
        <taxon>Alexandrium</taxon>
    </lineage>
</organism>
<evidence type="ECO:0000256" key="1">
    <source>
        <dbReference type="SAM" id="MobiDB-lite"/>
    </source>
</evidence>
<reference evidence="2" key="1">
    <citation type="submission" date="2021-01" db="EMBL/GenBank/DDBJ databases">
        <authorList>
            <person name="Corre E."/>
            <person name="Pelletier E."/>
            <person name="Niang G."/>
            <person name="Scheremetjew M."/>
            <person name="Finn R."/>
            <person name="Kale V."/>
            <person name="Holt S."/>
            <person name="Cochrane G."/>
            <person name="Meng A."/>
            <person name="Brown T."/>
            <person name="Cohen L."/>
        </authorList>
    </citation>
    <scope>NUCLEOTIDE SEQUENCE</scope>
    <source>
        <strain evidence="2">OF101</strain>
    </source>
</reference>
<protein>
    <submittedName>
        <fullName evidence="2">Uncharacterized protein</fullName>
    </submittedName>
</protein>
<proteinExistence type="predicted"/>
<feature type="region of interest" description="Disordered" evidence="1">
    <location>
        <begin position="1"/>
        <end position="90"/>
    </location>
</feature>